<evidence type="ECO:0000313" key="3">
    <source>
        <dbReference type="Proteomes" id="UP000198844"/>
    </source>
</evidence>
<dbReference type="Proteomes" id="UP000198844">
    <property type="component" value="Unassembled WGS sequence"/>
</dbReference>
<gene>
    <name evidence="2" type="ORF">SAMN05192563_10565</name>
</gene>
<dbReference type="InterPro" id="IPR035919">
    <property type="entry name" value="EAL_sf"/>
</dbReference>
<accession>A0A1I7ERB6</accession>
<reference evidence="2 3" key="1">
    <citation type="submission" date="2016-10" db="EMBL/GenBank/DDBJ databases">
        <authorList>
            <person name="de Groot N.N."/>
        </authorList>
    </citation>
    <scope>NUCLEOTIDE SEQUENCE [LARGE SCALE GENOMIC DNA]</scope>
    <source>
        <strain evidence="2 3">LMG 27731</strain>
    </source>
</reference>
<dbReference type="Gene3D" id="3.30.450.20">
    <property type="entry name" value="PAS domain"/>
    <property type="match status" value="1"/>
</dbReference>
<dbReference type="RefSeq" id="WP_093647206.1">
    <property type="nucleotide sequence ID" value="NZ_FPBH01000056.1"/>
</dbReference>
<dbReference type="EMBL" id="FPBH01000056">
    <property type="protein sequence ID" value="SFU26457.1"/>
    <property type="molecule type" value="Genomic_DNA"/>
</dbReference>
<dbReference type="PROSITE" id="PS50883">
    <property type="entry name" value="EAL"/>
    <property type="match status" value="1"/>
</dbReference>
<dbReference type="Pfam" id="PF00563">
    <property type="entry name" value="EAL"/>
    <property type="match status" value="1"/>
</dbReference>
<sequence>MRPMRFLIALDDFGAGHSNIDRVWRLQPDIVKLDRSVIAQAAREPRVARMLSRLVSLLHETGAIVLAEGVETQVEALLSMECDADFVQGFYFAHPAPGSVDEESCRAVMDSISEIFRTRVELIERANSTLLSAYTDALQTSAERFCAGIDFPRATQGLLRLEGAARCYLLDGQGYQIGDDIKATQPGVSAPNLFGSEAVASGGCWDRRLYFRDAVSEPGTVKISEPYLSINGMHLCVTFSIAISARGSMWVLCADTDWQHMQGATTSTMR</sequence>
<dbReference type="GO" id="GO:0071111">
    <property type="term" value="F:cyclic-guanylate-specific phosphodiesterase activity"/>
    <property type="evidence" value="ECO:0007669"/>
    <property type="project" value="InterPro"/>
</dbReference>
<dbReference type="AlphaFoldDB" id="A0A1I7ERB6"/>
<organism evidence="2 3">
    <name type="scientific">Paraburkholderia aspalathi</name>
    <dbReference type="NCBI Taxonomy" id="1324617"/>
    <lineage>
        <taxon>Bacteria</taxon>
        <taxon>Pseudomonadati</taxon>
        <taxon>Pseudomonadota</taxon>
        <taxon>Betaproteobacteria</taxon>
        <taxon>Burkholderiales</taxon>
        <taxon>Burkholderiaceae</taxon>
        <taxon>Paraburkholderia</taxon>
    </lineage>
</organism>
<dbReference type="Gene3D" id="3.20.20.450">
    <property type="entry name" value="EAL domain"/>
    <property type="match status" value="1"/>
</dbReference>
<dbReference type="OrthoDB" id="9813903at2"/>
<dbReference type="PANTHER" id="PTHR33121">
    <property type="entry name" value="CYCLIC DI-GMP PHOSPHODIESTERASE PDEF"/>
    <property type="match status" value="1"/>
</dbReference>
<name>A0A1I7ERB6_9BURK</name>
<proteinExistence type="predicted"/>
<dbReference type="PANTHER" id="PTHR33121:SF70">
    <property type="entry name" value="SIGNALING PROTEIN YKOW"/>
    <property type="match status" value="1"/>
</dbReference>
<feature type="domain" description="EAL" evidence="1">
    <location>
        <begin position="1"/>
        <end position="109"/>
    </location>
</feature>
<evidence type="ECO:0000259" key="1">
    <source>
        <dbReference type="PROSITE" id="PS50883"/>
    </source>
</evidence>
<dbReference type="SUPFAM" id="SSF141868">
    <property type="entry name" value="EAL domain-like"/>
    <property type="match status" value="1"/>
</dbReference>
<dbReference type="CDD" id="cd01948">
    <property type="entry name" value="EAL"/>
    <property type="match status" value="1"/>
</dbReference>
<dbReference type="SUPFAM" id="SSF103190">
    <property type="entry name" value="Sensory domain-like"/>
    <property type="match status" value="1"/>
</dbReference>
<dbReference type="InterPro" id="IPR001633">
    <property type="entry name" value="EAL_dom"/>
</dbReference>
<evidence type="ECO:0000313" key="2">
    <source>
        <dbReference type="EMBL" id="SFU26457.1"/>
    </source>
</evidence>
<dbReference type="InterPro" id="IPR029151">
    <property type="entry name" value="Sensor-like_sf"/>
</dbReference>
<protein>
    <submittedName>
        <fullName evidence="2">EAL domain-containing protein</fullName>
    </submittedName>
</protein>
<dbReference type="InterPro" id="IPR050706">
    <property type="entry name" value="Cyclic-di-GMP_PDE-like"/>
</dbReference>